<gene>
    <name evidence="1" type="ORF">S03H2_33773</name>
</gene>
<accession>X1FZZ7</accession>
<name>X1FZZ7_9ZZZZ</name>
<evidence type="ECO:0000313" key="1">
    <source>
        <dbReference type="EMBL" id="GAH50562.1"/>
    </source>
</evidence>
<organism evidence="1">
    <name type="scientific">marine sediment metagenome</name>
    <dbReference type="NCBI Taxonomy" id="412755"/>
    <lineage>
        <taxon>unclassified sequences</taxon>
        <taxon>metagenomes</taxon>
        <taxon>ecological metagenomes</taxon>
    </lineage>
</organism>
<proteinExistence type="predicted"/>
<feature type="non-terminal residue" evidence="1">
    <location>
        <position position="41"/>
    </location>
</feature>
<reference evidence="1" key="1">
    <citation type="journal article" date="2014" name="Front. Microbiol.">
        <title>High frequency of phylogenetically diverse reductive dehalogenase-homologous genes in deep subseafloor sedimentary metagenomes.</title>
        <authorList>
            <person name="Kawai M."/>
            <person name="Futagami T."/>
            <person name="Toyoda A."/>
            <person name="Takaki Y."/>
            <person name="Nishi S."/>
            <person name="Hori S."/>
            <person name="Arai W."/>
            <person name="Tsubouchi T."/>
            <person name="Morono Y."/>
            <person name="Uchiyama I."/>
            <person name="Ito T."/>
            <person name="Fujiyama A."/>
            <person name="Inagaki F."/>
            <person name="Takami H."/>
        </authorList>
    </citation>
    <scope>NUCLEOTIDE SEQUENCE</scope>
    <source>
        <strain evidence="1">Expedition CK06-06</strain>
    </source>
</reference>
<dbReference type="AlphaFoldDB" id="X1FZZ7"/>
<dbReference type="EMBL" id="BARU01020577">
    <property type="protein sequence ID" value="GAH50562.1"/>
    <property type="molecule type" value="Genomic_DNA"/>
</dbReference>
<comment type="caution">
    <text evidence="1">The sequence shown here is derived from an EMBL/GenBank/DDBJ whole genome shotgun (WGS) entry which is preliminary data.</text>
</comment>
<sequence>MTQALNGIYRSNIRFTDIIISELIHTHEEFESRVSASVSKI</sequence>
<protein>
    <submittedName>
        <fullName evidence="1">Uncharacterized protein</fullName>
    </submittedName>
</protein>